<organism evidence="3 4">
    <name type="scientific">Actinomadura rayongensis</name>
    <dbReference type="NCBI Taxonomy" id="1429076"/>
    <lineage>
        <taxon>Bacteria</taxon>
        <taxon>Bacillati</taxon>
        <taxon>Actinomycetota</taxon>
        <taxon>Actinomycetes</taxon>
        <taxon>Streptosporangiales</taxon>
        <taxon>Thermomonosporaceae</taxon>
        <taxon>Actinomadura</taxon>
    </lineage>
</organism>
<dbReference type="SMART" id="SM00014">
    <property type="entry name" value="acidPPc"/>
    <property type="match status" value="1"/>
</dbReference>
<keyword evidence="4" id="KW-1185">Reference proteome</keyword>
<dbReference type="OrthoDB" id="5289372at2"/>
<dbReference type="InterPro" id="IPR000326">
    <property type="entry name" value="PAP2/HPO"/>
</dbReference>
<dbReference type="EMBL" id="WUTW01000002">
    <property type="protein sequence ID" value="MXQ64373.1"/>
    <property type="molecule type" value="Genomic_DNA"/>
</dbReference>
<reference evidence="3 4" key="1">
    <citation type="submission" date="2019-12" db="EMBL/GenBank/DDBJ databases">
        <title>Nocardia macrotermitis sp. nov. and Nocardia aurantia sp. nov., isolated from the gut of the fungus growing-termite Macrotermes natalensis.</title>
        <authorList>
            <person name="Christine B."/>
            <person name="Rene B."/>
        </authorList>
    </citation>
    <scope>NUCLEOTIDE SEQUENCE [LARGE SCALE GENOMIC DNA]</scope>
    <source>
        <strain evidence="3 4">DSM 102126</strain>
    </source>
</reference>
<keyword evidence="1" id="KW-1133">Transmembrane helix</keyword>
<evidence type="ECO:0000259" key="2">
    <source>
        <dbReference type="SMART" id="SM00014"/>
    </source>
</evidence>
<comment type="caution">
    <text evidence="3">The sequence shown here is derived from an EMBL/GenBank/DDBJ whole genome shotgun (WGS) entry which is preliminary data.</text>
</comment>
<feature type="domain" description="Phosphatidic acid phosphatase type 2/haloperoxidase" evidence="2">
    <location>
        <begin position="93"/>
        <end position="206"/>
    </location>
</feature>
<feature type="transmembrane region" description="Helical" evidence="1">
    <location>
        <begin position="134"/>
        <end position="153"/>
    </location>
</feature>
<feature type="transmembrane region" description="Helical" evidence="1">
    <location>
        <begin position="93"/>
        <end position="114"/>
    </location>
</feature>
<dbReference type="PANTHER" id="PTHR14969:SF13">
    <property type="entry name" value="AT30094P"/>
    <property type="match status" value="1"/>
</dbReference>
<dbReference type="RefSeq" id="WP_161102611.1">
    <property type="nucleotide sequence ID" value="NZ_JBHLYI010000013.1"/>
</dbReference>
<evidence type="ECO:0000313" key="4">
    <source>
        <dbReference type="Proteomes" id="UP000431901"/>
    </source>
</evidence>
<sequence>MWSSDPPHPNWRPRVAAALVVCALGLVADTALVGAHRTAGVDRTLLGDAVHHRAHALTVFLEGVTHASEYPLLGLCAVVAAVLAWRGRSVRPFVLVAGTAVGSALAAGAVKNLADRVRPPQAYWLTVESGYSFPSRHTTVAAALLLILAFLVCGRLRHRAAIAATWTAAVAGAALVGVSRVYLAVHWTSDVVGGFLLGALVAVALMGADLLARAQRAPAPAVERA</sequence>
<dbReference type="PANTHER" id="PTHR14969">
    <property type="entry name" value="SPHINGOSINE-1-PHOSPHATE PHOSPHOHYDROLASE"/>
    <property type="match status" value="1"/>
</dbReference>
<feature type="transmembrane region" description="Helical" evidence="1">
    <location>
        <begin position="191"/>
        <end position="212"/>
    </location>
</feature>
<evidence type="ECO:0000256" key="1">
    <source>
        <dbReference type="SAM" id="Phobius"/>
    </source>
</evidence>
<dbReference type="SUPFAM" id="SSF48317">
    <property type="entry name" value="Acid phosphatase/Vanadium-dependent haloperoxidase"/>
    <property type="match status" value="1"/>
</dbReference>
<evidence type="ECO:0000313" key="3">
    <source>
        <dbReference type="EMBL" id="MXQ64373.1"/>
    </source>
</evidence>
<accession>A0A6I4W4Y8</accession>
<protein>
    <submittedName>
        <fullName evidence="3">Phosphatase PAP2 family protein</fullName>
    </submittedName>
</protein>
<dbReference type="AlphaFoldDB" id="A0A6I4W4Y8"/>
<dbReference type="Proteomes" id="UP000431901">
    <property type="component" value="Unassembled WGS sequence"/>
</dbReference>
<feature type="transmembrane region" description="Helical" evidence="1">
    <location>
        <begin position="160"/>
        <end position="185"/>
    </location>
</feature>
<dbReference type="Pfam" id="PF01569">
    <property type="entry name" value="PAP2"/>
    <property type="match status" value="1"/>
</dbReference>
<keyword evidence="1" id="KW-0472">Membrane</keyword>
<proteinExistence type="predicted"/>
<dbReference type="InterPro" id="IPR036938">
    <property type="entry name" value="PAP2/HPO_sf"/>
</dbReference>
<gene>
    <name evidence="3" type="ORF">GQ466_10020</name>
</gene>
<keyword evidence="1" id="KW-0812">Transmembrane</keyword>
<dbReference type="Gene3D" id="1.20.144.10">
    <property type="entry name" value="Phosphatidic acid phosphatase type 2/haloperoxidase"/>
    <property type="match status" value="1"/>
</dbReference>
<name>A0A6I4W4Y8_9ACTN</name>